<dbReference type="AlphaFoldDB" id="A0A268EMQ6"/>
<organism evidence="2 3">
    <name type="scientific">Paenibacillus campinasensis</name>
    <dbReference type="NCBI Taxonomy" id="66347"/>
    <lineage>
        <taxon>Bacteria</taxon>
        <taxon>Bacillati</taxon>
        <taxon>Bacillota</taxon>
        <taxon>Bacilli</taxon>
        <taxon>Bacillales</taxon>
        <taxon>Paenibacillaceae</taxon>
        <taxon>Paenibacillus</taxon>
    </lineage>
</organism>
<reference evidence="2 3" key="1">
    <citation type="submission" date="2017-07" db="EMBL/GenBank/DDBJ databases">
        <title>Isolation and whole genome analysis of endospore-forming bacteria from heroin.</title>
        <authorList>
            <person name="Kalinowski J."/>
            <person name="Ahrens B."/>
            <person name="Al-Dilaimi A."/>
            <person name="Winkler A."/>
            <person name="Wibberg D."/>
            <person name="Schleenbecker U."/>
            <person name="Ruckert C."/>
            <person name="Wolfel R."/>
            <person name="Grass G."/>
        </authorList>
    </citation>
    <scope>NUCLEOTIDE SEQUENCE [LARGE SCALE GENOMIC DNA]</scope>
    <source>
        <strain evidence="2 3">7537-G1</strain>
    </source>
</reference>
<dbReference type="EMBL" id="WOAA01000010">
    <property type="protein sequence ID" value="MUG67008.1"/>
    <property type="molecule type" value="Genomic_DNA"/>
</dbReference>
<evidence type="ECO:0000313" key="1">
    <source>
        <dbReference type="EMBL" id="MUG67008.1"/>
    </source>
</evidence>
<dbReference type="Proteomes" id="UP000215596">
    <property type="component" value="Unassembled WGS sequence"/>
</dbReference>
<dbReference type="Pfam" id="PF25846">
    <property type="entry name" value="YmzB"/>
    <property type="match status" value="1"/>
</dbReference>
<proteinExistence type="predicted"/>
<sequence>MNPSLEAVTEWLNANSNQILHISKVEEQDRDQVNLHLKRAELQRRQVPSIDGYADMDTLLLEGDGIVITDGQEAPLPDKRFTIALDGLSETKVNDGQVTLVTERGTYAITVPSPQHLH</sequence>
<dbReference type="OrthoDB" id="2613420at2"/>
<comment type="caution">
    <text evidence="2">The sequence shown here is derived from an EMBL/GenBank/DDBJ whole genome shotgun (WGS) entry which is preliminary data.</text>
</comment>
<dbReference type="Proteomes" id="UP000435177">
    <property type="component" value="Unassembled WGS sequence"/>
</dbReference>
<dbReference type="InterPro" id="IPR058926">
    <property type="entry name" value="YmzB-like"/>
</dbReference>
<gene>
    <name evidence="2" type="ORF">CHH67_17785</name>
    <name evidence="1" type="ORF">GNP94_13440</name>
</gene>
<evidence type="ECO:0000313" key="3">
    <source>
        <dbReference type="Proteomes" id="UP000215596"/>
    </source>
</evidence>
<name>A0A268EMQ6_9BACL</name>
<reference evidence="1 4" key="2">
    <citation type="submission" date="2019-11" db="EMBL/GenBank/DDBJ databases">
        <title>Draft genome sequences of five Paenibacillus species of dairy origin.</title>
        <authorList>
            <person name="Olajide A.M."/>
            <person name="Chen S."/>
            <person name="Lapointe G."/>
        </authorList>
    </citation>
    <scope>NUCLEOTIDE SEQUENCE [LARGE SCALE GENOMIC DNA]</scope>
    <source>
        <strain evidence="1 4">3CS1</strain>
    </source>
</reference>
<keyword evidence="4" id="KW-1185">Reference proteome</keyword>
<protein>
    <submittedName>
        <fullName evidence="2">Uncharacterized protein</fullName>
    </submittedName>
</protein>
<dbReference type="EMBL" id="NPBY01000057">
    <property type="protein sequence ID" value="PAD74402.1"/>
    <property type="molecule type" value="Genomic_DNA"/>
</dbReference>
<accession>A0A268EMQ6</accession>
<evidence type="ECO:0000313" key="4">
    <source>
        <dbReference type="Proteomes" id="UP000435177"/>
    </source>
</evidence>
<dbReference type="RefSeq" id="WP_095266551.1">
    <property type="nucleotide sequence ID" value="NZ_NPBY01000057.1"/>
</dbReference>
<evidence type="ECO:0000313" key="2">
    <source>
        <dbReference type="EMBL" id="PAD74402.1"/>
    </source>
</evidence>